<dbReference type="AlphaFoldDB" id="B0DBC9"/>
<feature type="compositionally biased region" description="Polar residues" evidence="1">
    <location>
        <begin position="169"/>
        <end position="182"/>
    </location>
</feature>
<feature type="region of interest" description="Disordered" evidence="1">
    <location>
        <begin position="115"/>
        <end position="216"/>
    </location>
</feature>
<dbReference type="HOGENOM" id="CLU_034861_0_0_1"/>
<sequence>MLIIIYQLLAAGGLAVLTGLVYWAGSLEITVEKNLSEALKFESSTEGTRWDIEIRDRQVSTDPNSKALLHLRKNRNIATKGVGLSAVTCLCQVAIANKQNCDFNYFPRVHKEVHKENRPVHKRKRSAERQCDNALDGGKGVEREERRKPLRDARLKDTGSIAVGDETPTCPSSSEVSPTSGVKHTRSFLKTPPPTDPPKKRRKLQQTPQTLSSASPFERFDYKAVASLPTPLTVARLPRTGPPVHSDVVLYTPCNRFSVENLNTAQINKDIVDYEVKPDESPRQRSHSVIPSSQSQYQDADGFQNLLNGILSPDFCPSPTLHPINRGAGIAPWNLSLPGIDAAAELIDTDAVGSSQSQPLLTNRGYFGNALSRSSIVDFVPSSQSQEKELTVGTSISIIIPTRSLQIEKDGVTSNPFHRSTIRKPYRRAANLPQRTASDDLFCVPIQETNFSDIFQDDESHSVAITDETALTGLPPVPQDVDESCTESESEVEVEGPTAASYRFGSIHESFACDATQEREISGALVGKEQPTRQAGSLVGTHVLPGHTRFVGGAGCADHLIIDTKIGP</sequence>
<keyword evidence="3" id="KW-1185">Reference proteome</keyword>
<dbReference type="InParanoid" id="B0DBC9"/>
<dbReference type="GeneID" id="6076784"/>
<evidence type="ECO:0000313" key="2">
    <source>
        <dbReference type="EMBL" id="EDR07970.1"/>
    </source>
</evidence>
<proteinExistence type="predicted"/>
<reference evidence="2 3" key="1">
    <citation type="journal article" date="2008" name="Nature">
        <title>The genome of Laccaria bicolor provides insights into mycorrhizal symbiosis.</title>
        <authorList>
            <person name="Martin F."/>
            <person name="Aerts A."/>
            <person name="Ahren D."/>
            <person name="Brun A."/>
            <person name="Danchin E.G.J."/>
            <person name="Duchaussoy F."/>
            <person name="Gibon J."/>
            <person name="Kohler A."/>
            <person name="Lindquist E."/>
            <person name="Pereda V."/>
            <person name="Salamov A."/>
            <person name="Shapiro H.J."/>
            <person name="Wuyts J."/>
            <person name="Blaudez D."/>
            <person name="Buee M."/>
            <person name="Brokstein P."/>
            <person name="Canbaeck B."/>
            <person name="Cohen D."/>
            <person name="Courty P.E."/>
            <person name="Coutinho P.M."/>
            <person name="Delaruelle C."/>
            <person name="Detter J.C."/>
            <person name="Deveau A."/>
            <person name="DiFazio S."/>
            <person name="Duplessis S."/>
            <person name="Fraissinet-Tachet L."/>
            <person name="Lucic E."/>
            <person name="Frey-Klett P."/>
            <person name="Fourrey C."/>
            <person name="Feussner I."/>
            <person name="Gay G."/>
            <person name="Grimwood J."/>
            <person name="Hoegger P.J."/>
            <person name="Jain P."/>
            <person name="Kilaru S."/>
            <person name="Labbe J."/>
            <person name="Lin Y.C."/>
            <person name="Legue V."/>
            <person name="Le Tacon F."/>
            <person name="Marmeisse R."/>
            <person name="Melayah D."/>
            <person name="Montanini B."/>
            <person name="Muratet M."/>
            <person name="Nehls U."/>
            <person name="Niculita-Hirzel H."/>
            <person name="Oudot-Le Secq M.P."/>
            <person name="Peter M."/>
            <person name="Quesneville H."/>
            <person name="Rajashekar B."/>
            <person name="Reich M."/>
            <person name="Rouhier N."/>
            <person name="Schmutz J."/>
            <person name="Yin T."/>
            <person name="Chalot M."/>
            <person name="Henrissat B."/>
            <person name="Kuees U."/>
            <person name="Lucas S."/>
            <person name="Van de Peer Y."/>
            <person name="Podila G.K."/>
            <person name="Polle A."/>
            <person name="Pukkila P.J."/>
            <person name="Richardson P.M."/>
            <person name="Rouze P."/>
            <person name="Sanders I.R."/>
            <person name="Stajich J.E."/>
            <person name="Tunlid A."/>
            <person name="Tuskan G."/>
            <person name="Grigoriev I.V."/>
        </authorList>
    </citation>
    <scope>NUCLEOTIDE SEQUENCE [LARGE SCALE GENOMIC DNA]</scope>
    <source>
        <strain evidence="3">S238N-H82 / ATCC MYA-4686</strain>
    </source>
</reference>
<evidence type="ECO:0000256" key="1">
    <source>
        <dbReference type="SAM" id="MobiDB-lite"/>
    </source>
</evidence>
<protein>
    <submittedName>
        <fullName evidence="2">Predicted protein</fullName>
    </submittedName>
</protein>
<accession>B0DBC9</accession>
<dbReference type="EMBL" id="DS547102">
    <property type="protein sequence ID" value="EDR07970.1"/>
    <property type="molecule type" value="Genomic_DNA"/>
</dbReference>
<dbReference type="OrthoDB" id="3059337at2759"/>
<gene>
    <name evidence="2" type="ORF">LACBIDRAFT_294316</name>
</gene>
<dbReference type="RefSeq" id="XP_001881040.1">
    <property type="nucleotide sequence ID" value="XM_001881005.1"/>
</dbReference>
<feature type="compositionally biased region" description="Polar residues" evidence="1">
    <location>
        <begin position="205"/>
        <end position="215"/>
    </location>
</feature>
<dbReference type="KEGG" id="lbc:LACBIDRAFT_294316"/>
<evidence type="ECO:0000313" key="3">
    <source>
        <dbReference type="Proteomes" id="UP000001194"/>
    </source>
</evidence>
<name>B0DBC9_LACBS</name>
<dbReference type="Proteomes" id="UP000001194">
    <property type="component" value="Unassembled WGS sequence"/>
</dbReference>
<organism evidence="3">
    <name type="scientific">Laccaria bicolor (strain S238N-H82 / ATCC MYA-4686)</name>
    <name type="common">Bicoloured deceiver</name>
    <name type="synonym">Laccaria laccata var. bicolor</name>
    <dbReference type="NCBI Taxonomy" id="486041"/>
    <lineage>
        <taxon>Eukaryota</taxon>
        <taxon>Fungi</taxon>
        <taxon>Dikarya</taxon>
        <taxon>Basidiomycota</taxon>
        <taxon>Agaricomycotina</taxon>
        <taxon>Agaricomycetes</taxon>
        <taxon>Agaricomycetidae</taxon>
        <taxon>Agaricales</taxon>
        <taxon>Agaricineae</taxon>
        <taxon>Hydnangiaceae</taxon>
        <taxon>Laccaria</taxon>
    </lineage>
</organism>
<feature type="compositionally biased region" description="Basic and acidic residues" evidence="1">
    <location>
        <begin position="139"/>
        <end position="157"/>
    </location>
</feature>